<dbReference type="Pfam" id="PF07830">
    <property type="entry name" value="PP2C_C"/>
    <property type="match status" value="1"/>
</dbReference>
<evidence type="ECO:0000256" key="11">
    <source>
        <dbReference type="ARBA" id="ARBA00022723"/>
    </source>
</evidence>
<dbReference type="CDD" id="cd00143">
    <property type="entry name" value="PP2Cc"/>
    <property type="match status" value="1"/>
</dbReference>
<dbReference type="GO" id="GO:0030145">
    <property type="term" value="F:manganese ion binding"/>
    <property type="evidence" value="ECO:0007669"/>
    <property type="project" value="InterPro"/>
</dbReference>
<protein>
    <recommendedName>
        <fullName evidence="22">Protein phosphatase 1B</fullName>
        <ecNumber evidence="6">3.1.3.16</ecNumber>
    </recommendedName>
    <alternativeName>
        <fullName evidence="23">Protein phosphatase 2C isoform beta</fullName>
    </alternativeName>
</protein>
<evidence type="ECO:0000256" key="2">
    <source>
        <dbReference type="ARBA" id="ARBA00001946"/>
    </source>
</evidence>
<evidence type="ECO:0000256" key="23">
    <source>
        <dbReference type="ARBA" id="ARBA00082952"/>
    </source>
</evidence>
<comment type="catalytic activity">
    <reaction evidence="19">
        <text>O-phospho-L-seryl-[protein] + H2O = L-seryl-[protein] + phosphate</text>
        <dbReference type="Rhea" id="RHEA:20629"/>
        <dbReference type="Rhea" id="RHEA-COMP:9863"/>
        <dbReference type="Rhea" id="RHEA-COMP:11604"/>
        <dbReference type="ChEBI" id="CHEBI:15377"/>
        <dbReference type="ChEBI" id="CHEBI:29999"/>
        <dbReference type="ChEBI" id="CHEBI:43474"/>
        <dbReference type="ChEBI" id="CHEBI:83421"/>
        <dbReference type="EC" id="3.1.3.16"/>
    </reaction>
</comment>
<evidence type="ECO:0000256" key="17">
    <source>
        <dbReference type="ARBA" id="ARBA00023211"/>
    </source>
</evidence>
<evidence type="ECO:0000256" key="12">
    <source>
        <dbReference type="ARBA" id="ARBA00022801"/>
    </source>
</evidence>
<evidence type="ECO:0000256" key="22">
    <source>
        <dbReference type="ARBA" id="ARBA00070216"/>
    </source>
</evidence>
<keyword evidence="11" id="KW-0479">Metal-binding</keyword>
<evidence type="ECO:0000256" key="21">
    <source>
        <dbReference type="ARBA" id="ARBA00065584"/>
    </source>
</evidence>
<dbReference type="FunFam" id="3.60.40.10:FF:000001">
    <property type="entry name" value="protein phosphatase 1B isoform X1"/>
    <property type="match status" value="1"/>
</dbReference>
<keyword evidence="18" id="KW-0449">Lipoprotein</keyword>
<name>A0A671Y0D6_SPAAU</name>
<organism evidence="27 28">
    <name type="scientific">Sparus aurata</name>
    <name type="common">Gilthead sea bream</name>
    <dbReference type="NCBI Taxonomy" id="8175"/>
    <lineage>
        <taxon>Eukaryota</taxon>
        <taxon>Metazoa</taxon>
        <taxon>Chordata</taxon>
        <taxon>Craniata</taxon>
        <taxon>Vertebrata</taxon>
        <taxon>Euteleostomi</taxon>
        <taxon>Actinopterygii</taxon>
        <taxon>Neopterygii</taxon>
        <taxon>Teleostei</taxon>
        <taxon>Neoteleostei</taxon>
        <taxon>Acanthomorphata</taxon>
        <taxon>Eupercaria</taxon>
        <taxon>Spariformes</taxon>
        <taxon>Sparidae</taxon>
        <taxon>Sparus</taxon>
    </lineage>
</organism>
<dbReference type="GO" id="GO:0004722">
    <property type="term" value="F:protein serine/threonine phosphatase activity"/>
    <property type="evidence" value="ECO:0007669"/>
    <property type="project" value="UniProtKB-EC"/>
</dbReference>
<dbReference type="Ensembl" id="ENSSAUT00010058739.1">
    <property type="protein sequence ID" value="ENSSAUP00010055907.1"/>
    <property type="gene ID" value="ENSSAUG00010022947.1"/>
</dbReference>
<dbReference type="InterPro" id="IPR036457">
    <property type="entry name" value="PPM-type-like_dom_sf"/>
</dbReference>
<evidence type="ECO:0000256" key="10">
    <source>
        <dbReference type="ARBA" id="ARBA00022707"/>
    </source>
</evidence>
<comment type="similarity">
    <text evidence="5 24">Belongs to the PP2C family.</text>
</comment>
<reference evidence="27" key="1">
    <citation type="submission" date="2021-04" db="EMBL/GenBank/DDBJ databases">
        <authorList>
            <consortium name="Wellcome Sanger Institute Data Sharing"/>
        </authorList>
    </citation>
    <scope>NUCLEOTIDE SEQUENCE [LARGE SCALE GENOMIC DNA]</scope>
</reference>
<evidence type="ECO:0000256" key="4">
    <source>
        <dbReference type="ARBA" id="ARBA00004635"/>
    </source>
</evidence>
<evidence type="ECO:0000256" key="16">
    <source>
        <dbReference type="ARBA" id="ARBA00023136"/>
    </source>
</evidence>
<dbReference type="InterPro" id="IPR001932">
    <property type="entry name" value="PPM-type_phosphatase-like_dom"/>
</dbReference>
<keyword evidence="14" id="KW-0832">Ubl conjugation</keyword>
<comment type="subunit">
    <text evidence="21">Monomer. Interacts with PAK6. Interacts with the phosphorylated form of IKBKB/IKKB.</text>
</comment>
<evidence type="ECO:0000256" key="5">
    <source>
        <dbReference type="ARBA" id="ARBA00006702"/>
    </source>
</evidence>
<comment type="cofactor">
    <cofactor evidence="2">
        <name>Mg(2+)</name>
        <dbReference type="ChEBI" id="CHEBI:18420"/>
    </cofactor>
</comment>
<gene>
    <name evidence="27" type="primary">PPM1B</name>
    <name evidence="27" type="synonym">ppm1ba</name>
</gene>
<evidence type="ECO:0000256" key="14">
    <source>
        <dbReference type="ARBA" id="ARBA00022843"/>
    </source>
</evidence>
<evidence type="ECO:0000256" key="24">
    <source>
        <dbReference type="RuleBase" id="RU003465"/>
    </source>
</evidence>
<keyword evidence="8" id="KW-1017">Isopeptide bond</keyword>
<dbReference type="InterPro" id="IPR036580">
    <property type="entry name" value="PP2C_C_sf"/>
</dbReference>
<dbReference type="GO" id="GO:0005829">
    <property type="term" value="C:cytosol"/>
    <property type="evidence" value="ECO:0007669"/>
    <property type="project" value="UniProtKB-SubCell"/>
</dbReference>
<keyword evidence="28" id="KW-1185">Reference proteome</keyword>
<sequence>MGAFLDKPKTEKHNSRGEGNNLRYGLSSMQGWRVEMEDAHTAVLGLPTPGMTDWSFFAVYDGHAGSRVANYCSKHLLEHIISATVPPTVEAVKSGIRTGFLRIDEHMRSFSDLRNGMDRSGSTAVGILLSPDHFFFFNCGDSRAVLYRNSQVCFSTLDHKPCNPRERERIQNAGGSVMIQRVNGSLAVSRALGDYDYKCVDGKGPTEQLVSPEPSVFEMVRAPEQDQFVVLACDGIWDVMSNEELCEFVKSRLEVSDDLERVCNEVVDTCLHKGSRDNMSIVLVCLPSAPKVSEEAVRKDAELNKYLESRVEASGCEVGFPDLVTVMRNLSTDGGMPTLPPGGGLASKRNVIEAVYNRLNPYKEEDGVSTSDLHSHKSFA</sequence>
<evidence type="ECO:0000256" key="7">
    <source>
        <dbReference type="ARBA" id="ARBA00022490"/>
    </source>
</evidence>
<keyword evidence="7" id="KW-0963">Cytoplasm</keyword>
<comment type="subcellular location">
    <subcellularLocation>
        <location evidence="3">Cytoplasm</location>
        <location evidence="3">Cytosol</location>
    </subcellularLocation>
    <subcellularLocation>
        <location evidence="4">Membrane</location>
        <topology evidence="4">Lipid-anchor</topology>
    </subcellularLocation>
</comment>
<evidence type="ECO:0000256" key="13">
    <source>
        <dbReference type="ARBA" id="ARBA00022842"/>
    </source>
</evidence>
<dbReference type="AlphaFoldDB" id="A0A671Y0D6"/>
<evidence type="ECO:0000256" key="20">
    <source>
        <dbReference type="ARBA" id="ARBA00048336"/>
    </source>
</evidence>
<dbReference type="Pfam" id="PF00481">
    <property type="entry name" value="PP2C"/>
    <property type="match status" value="1"/>
</dbReference>
<feature type="domain" description="PPM-type phosphatase" evidence="26">
    <location>
        <begin position="23"/>
        <end position="286"/>
    </location>
</feature>
<evidence type="ECO:0000259" key="26">
    <source>
        <dbReference type="PROSITE" id="PS51746"/>
    </source>
</evidence>
<dbReference type="PROSITE" id="PS01032">
    <property type="entry name" value="PPM_1"/>
    <property type="match status" value="1"/>
</dbReference>
<evidence type="ECO:0000256" key="1">
    <source>
        <dbReference type="ARBA" id="ARBA00001936"/>
    </source>
</evidence>
<dbReference type="PROSITE" id="PS51746">
    <property type="entry name" value="PPM_2"/>
    <property type="match status" value="1"/>
</dbReference>
<dbReference type="Gene3D" id="3.60.40.10">
    <property type="entry name" value="PPM-type phosphatase domain"/>
    <property type="match status" value="1"/>
</dbReference>
<keyword evidence="15 24" id="KW-0904">Protein phosphatase</keyword>
<dbReference type="Gene3D" id="1.10.10.430">
    <property type="entry name" value="Phosphatase 2C, C-terminal domain suprefamily"/>
    <property type="match status" value="1"/>
</dbReference>
<proteinExistence type="inferred from homology"/>
<reference evidence="27" key="3">
    <citation type="submission" date="2025-09" db="UniProtKB">
        <authorList>
            <consortium name="Ensembl"/>
        </authorList>
    </citation>
    <scope>IDENTIFICATION</scope>
</reference>
<evidence type="ECO:0000313" key="27">
    <source>
        <dbReference type="Ensembl" id="ENSSAUP00010055907.1"/>
    </source>
</evidence>
<dbReference type="InterPro" id="IPR015655">
    <property type="entry name" value="PP2C"/>
</dbReference>
<keyword evidence="17" id="KW-0464">Manganese</keyword>
<comment type="cofactor">
    <cofactor evidence="1">
        <name>Mn(2+)</name>
        <dbReference type="ChEBI" id="CHEBI:29035"/>
    </cofactor>
</comment>
<dbReference type="FunFam" id="1.10.10.430:FF:000001">
    <property type="entry name" value="protein phosphatase 1B isoform X1"/>
    <property type="match status" value="1"/>
</dbReference>
<keyword evidence="9" id="KW-0597">Phosphoprotein</keyword>
<dbReference type="Proteomes" id="UP000472265">
    <property type="component" value="Chromosome 15"/>
</dbReference>
<keyword evidence="16" id="KW-0472">Membrane</keyword>
<dbReference type="GO" id="GO:0016020">
    <property type="term" value="C:membrane"/>
    <property type="evidence" value="ECO:0007669"/>
    <property type="project" value="UniProtKB-SubCell"/>
</dbReference>
<evidence type="ECO:0000313" key="28">
    <source>
        <dbReference type="Proteomes" id="UP000472265"/>
    </source>
</evidence>
<evidence type="ECO:0000256" key="9">
    <source>
        <dbReference type="ARBA" id="ARBA00022553"/>
    </source>
</evidence>
<dbReference type="GO" id="GO:0000287">
    <property type="term" value="F:magnesium ion binding"/>
    <property type="evidence" value="ECO:0007669"/>
    <property type="project" value="InterPro"/>
</dbReference>
<dbReference type="EC" id="3.1.3.16" evidence="6"/>
<evidence type="ECO:0000256" key="15">
    <source>
        <dbReference type="ARBA" id="ARBA00022912"/>
    </source>
</evidence>
<dbReference type="GeneTree" id="ENSGT00940000156070"/>
<evidence type="ECO:0000256" key="19">
    <source>
        <dbReference type="ARBA" id="ARBA00047761"/>
    </source>
</evidence>
<dbReference type="PANTHER" id="PTHR47992">
    <property type="entry name" value="PROTEIN PHOSPHATASE"/>
    <property type="match status" value="1"/>
</dbReference>
<evidence type="ECO:0000256" key="3">
    <source>
        <dbReference type="ARBA" id="ARBA00004514"/>
    </source>
</evidence>
<feature type="region of interest" description="Disordered" evidence="25">
    <location>
        <begin position="1"/>
        <end position="21"/>
    </location>
</feature>
<keyword evidence="10" id="KW-0519">Myristate</keyword>
<dbReference type="InterPro" id="IPR012911">
    <property type="entry name" value="PP2C_C"/>
</dbReference>
<feature type="compositionally biased region" description="Basic and acidic residues" evidence="25">
    <location>
        <begin position="1"/>
        <end position="16"/>
    </location>
</feature>
<dbReference type="SUPFAM" id="SSF81606">
    <property type="entry name" value="PP2C-like"/>
    <property type="match status" value="1"/>
</dbReference>
<comment type="catalytic activity">
    <reaction evidence="20">
        <text>O-phospho-L-threonyl-[protein] + H2O = L-threonyl-[protein] + phosphate</text>
        <dbReference type="Rhea" id="RHEA:47004"/>
        <dbReference type="Rhea" id="RHEA-COMP:11060"/>
        <dbReference type="Rhea" id="RHEA-COMP:11605"/>
        <dbReference type="ChEBI" id="CHEBI:15377"/>
        <dbReference type="ChEBI" id="CHEBI:30013"/>
        <dbReference type="ChEBI" id="CHEBI:43474"/>
        <dbReference type="ChEBI" id="CHEBI:61977"/>
        <dbReference type="EC" id="3.1.3.16"/>
    </reaction>
</comment>
<dbReference type="InterPro" id="IPR000222">
    <property type="entry name" value="PP2C_BS"/>
</dbReference>
<reference evidence="27" key="2">
    <citation type="submission" date="2025-08" db="UniProtKB">
        <authorList>
            <consortium name="Ensembl"/>
        </authorList>
    </citation>
    <scope>IDENTIFICATION</scope>
</reference>
<dbReference type="SMART" id="SM00332">
    <property type="entry name" value="PP2Cc"/>
    <property type="match status" value="1"/>
</dbReference>
<evidence type="ECO:0000256" key="18">
    <source>
        <dbReference type="ARBA" id="ARBA00023288"/>
    </source>
</evidence>
<accession>A0A671Y0D6</accession>
<keyword evidence="12 24" id="KW-0378">Hydrolase</keyword>
<evidence type="ECO:0000256" key="8">
    <source>
        <dbReference type="ARBA" id="ARBA00022499"/>
    </source>
</evidence>
<keyword evidence="13" id="KW-0460">Magnesium</keyword>
<evidence type="ECO:0000256" key="25">
    <source>
        <dbReference type="SAM" id="MobiDB-lite"/>
    </source>
</evidence>
<dbReference type="SUPFAM" id="SSF81601">
    <property type="entry name" value="Protein serine/threonine phosphatase 2C, C-terminal domain"/>
    <property type="match status" value="1"/>
</dbReference>
<evidence type="ECO:0000256" key="6">
    <source>
        <dbReference type="ARBA" id="ARBA00013081"/>
    </source>
</evidence>